<accession>A0A1H7L4L0</accession>
<feature type="domain" description="HTH araC/xylS-type" evidence="4">
    <location>
        <begin position="210"/>
        <end position="307"/>
    </location>
</feature>
<dbReference type="Gene3D" id="1.10.10.60">
    <property type="entry name" value="Homeodomain-like"/>
    <property type="match status" value="2"/>
</dbReference>
<keyword evidence="3" id="KW-0804">Transcription</keyword>
<protein>
    <submittedName>
        <fullName evidence="5">Transcriptional regulator, AraC family</fullName>
    </submittedName>
</protein>
<dbReference type="SMART" id="SM00342">
    <property type="entry name" value="HTH_ARAC"/>
    <property type="match status" value="1"/>
</dbReference>
<dbReference type="InterPro" id="IPR018062">
    <property type="entry name" value="HTH_AraC-typ_CS"/>
</dbReference>
<dbReference type="GO" id="GO:0003700">
    <property type="term" value="F:DNA-binding transcription factor activity"/>
    <property type="evidence" value="ECO:0007669"/>
    <property type="project" value="InterPro"/>
</dbReference>
<dbReference type="RefSeq" id="WP_090604388.1">
    <property type="nucleotide sequence ID" value="NZ_FNZR01000003.1"/>
</dbReference>
<dbReference type="InterPro" id="IPR018060">
    <property type="entry name" value="HTH_AraC"/>
</dbReference>
<dbReference type="InterPro" id="IPR020449">
    <property type="entry name" value="Tscrpt_reg_AraC-type_HTH"/>
</dbReference>
<dbReference type="Pfam" id="PF12833">
    <property type="entry name" value="HTH_18"/>
    <property type="match status" value="1"/>
</dbReference>
<gene>
    <name evidence="5" type="ORF">SAMN05421740_10340</name>
</gene>
<organism evidence="5 6">
    <name type="scientific">Parapedobacter koreensis</name>
    <dbReference type="NCBI Taxonomy" id="332977"/>
    <lineage>
        <taxon>Bacteria</taxon>
        <taxon>Pseudomonadati</taxon>
        <taxon>Bacteroidota</taxon>
        <taxon>Sphingobacteriia</taxon>
        <taxon>Sphingobacteriales</taxon>
        <taxon>Sphingobacteriaceae</taxon>
        <taxon>Parapedobacter</taxon>
    </lineage>
</organism>
<dbReference type="PRINTS" id="PR00032">
    <property type="entry name" value="HTHARAC"/>
</dbReference>
<dbReference type="Proteomes" id="UP000198916">
    <property type="component" value="Unassembled WGS sequence"/>
</dbReference>
<evidence type="ECO:0000313" key="6">
    <source>
        <dbReference type="Proteomes" id="UP000198916"/>
    </source>
</evidence>
<evidence type="ECO:0000259" key="4">
    <source>
        <dbReference type="PROSITE" id="PS01124"/>
    </source>
</evidence>
<dbReference type="PROSITE" id="PS01124">
    <property type="entry name" value="HTH_ARAC_FAMILY_2"/>
    <property type="match status" value="1"/>
</dbReference>
<evidence type="ECO:0000256" key="2">
    <source>
        <dbReference type="ARBA" id="ARBA00023125"/>
    </source>
</evidence>
<dbReference type="SUPFAM" id="SSF46689">
    <property type="entry name" value="Homeodomain-like"/>
    <property type="match status" value="2"/>
</dbReference>
<keyword evidence="2" id="KW-0238">DNA-binding</keyword>
<dbReference type="PROSITE" id="PS00041">
    <property type="entry name" value="HTH_ARAC_FAMILY_1"/>
    <property type="match status" value="1"/>
</dbReference>
<dbReference type="InterPro" id="IPR009057">
    <property type="entry name" value="Homeodomain-like_sf"/>
</dbReference>
<dbReference type="STRING" id="332977.SAMN05421740_10340"/>
<name>A0A1H7L4L0_9SPHI</name>
<sequence length="307" mass="35441">MDLYQHSPLANVQHIGLENPGDIAATIHLSHDGLGVFSASSQRYQHAWVTDCQTEPILTMYFSIVGICQAKEKHCPKVYELQHNHHILSFSPYFEGMYSVKGERIDTFGVSMTEHHFKRLMVNELDCLQRFWEKVSRMEEADISPIPLPITPQQKILIHELQHCAYTGEMKKLFYESKIAELFLAQALQAETFNSISVQNLSSPDRARLHAARAFIDKNMLEPLNMRKICQETGLNDFKLKKGFKELFGTTVFEYFTKLRMEYARKLLLDTAYSVHEVAYTLGYGEPYNFTKAFKKHFGYLPSKLKA</sequence>
<reference evidence="6" key="1">
    <citation type="submission" date="2016-10" db="EMBL/GenBank/DDBJ databases">
        <authorList>
            <person name="Varghese N."/>
            <person name="Submissions S."/>
        </authorList>
    </citation>
    <scope>NUCLEOTIDE SEQUENCE [LARGE SCALE GENOMIC DNA]</scope>
    <source>
        <strain evidence="6">Jip14</strain>
    </source>
</reference>
<evidence type="ECO:0000256" key="3">
    <source>
        <dbReference type="ARBA" id="ARBA00023163"/>
    </source>
</evidence>
<dbReference type="OrthoDB" id="799767at2"/>
<evidence type="ECO:0000256" key="1">
    <source>
        <dbReference type="ARBA" id="ARBA00023015"/>
    </source>
</evidence>
<dbReference type="EMBL" id="FNZR01000003">
    <property type="protein sequence ID" value="SEK93931.1"/>
    <property type="molecule type" value="Genomic_DNA"/>
</dbReference>
<proteinExistence type="predicted"/>
<keyword evidence="6" id="KW-1185">Reference proteome</keyword>
<dbReference type="AlphaFoldDB" id="A0A1H7L4L0"/>
<evidence type="ECO:0000313" key="5">
    <source>
        <dbReference type="EMBL" id="SEK93931.1"/>
    </source>
</evidence>
<dbReference type="PANTHER" id="PTHR47893:SF1">
    <property type="entry name" value="REGULATORY PROTEIN PCHR"/>
    <property type="match status" value="1"/>
</dbReference>
<dbReference type="InterPro" id="IPR053142">
    <property type="entry name" value="PchR_regulatory_protein"/>
</dbReference>
<dbReference type="GO" id="GO:0043565">
    <property type="term" value="F:sequence-specific DNA binding"/>
    <property type="evidence" value="ECO:0007669"/>
    <property type="project" value="InterPro"/>
</dbReference>
<dbReference type="PANTHER" id="PTHR47893">
    <property type="entry name" value="REGULATORY PROTEIN PCHR"/>
    <property type="match status" value="1"/>
</dbReference>
<keyword evidence="1" id="KW-0805">Transcription regulation</keyword>